<feature type="transmembrane region" description="Helical" evidence="15">
    <location>
        <begin position="1391"/>
        <end position="1409"/>
    </location>
</feature>
<dbReference type="GO" id="GO:0004114">
    <property type="term" value="F:3',5'-cyclic-nucleotide phosphodiesterase activity"/>
    <property type="evidence" value="ECO:0007669"/>
    <property type="project" value="InterPro"/>
</dbReference>
<feature type="transmembrane region" description="Helical" evidence="15">
    <location>
        <begin position="682"/>
        <end position="700"/>
    </location>
</feature>
<dbReference type="GO" id="GO:0046872">
    <property type="term" value="F:metal ion binding"/>
    <property type="evidence" value="ECO:0007669"/>
    <property type="project" value="UniProtKB-KW"/>
</dbReference>
<dbReference type="GO" id="GO:0007165">
    <property type="term" value="P:signal transduction"/>
    <property type="evidence" value="ECO:0007669"/>
    <property type="project" value="InterPro"/>
</dbReference>
<feature type="domain" description="PDEase" evidence="16">
    <location>
        <begin position="1678"/>
        <end position="2034"/>
    </location>
</feature>
<dbReference type="SUPFAM" id="SSF109604">
    <property type="entry name" value="HD-domain/PDEase-like"/>
    <property type="match status" value="1"/>
</dbReference>
<feature type="transmembrane region" description="Helical" evidence="15">
    <location>
        <begin position="1218"/>
        <end position="1236"/>
    </location>
</feature>
<comment type="similarity">
    <text evidence="2">Belongs to the major facilitator superfamily. Folate-biopterin transporter (TC 2.A.71) family.</text>
</comment>
<evidence type="ECO:0000256" key="9">
    <source>
        <dbReference type="PIRSR" id="PIRSR623088-1"/>
    </source>
</evidence>
<evidence type="ECO:0000256" key="7">
    <source>
        <dbReference type="ARBA" id="ARBA00022989"/>
    </source>
</evidence>
<feature type="region of interest" description="Disordered" evidence="14">
    <location>
        <begin position="907"/>
        <end position="928"/>
    </location>
</feature>
<dbReference type="Gene3D" id="1.20.120.350">
    <property type="entry name" value="Voltage-gated potassium channels. Chain C"/>
    <property type="match status" value="1"/>
</dbReference>
<dbReference type="CDD" id="cd00077">
    <property type="entry name" value="HDc"/>
    <property type="match status" value="1"/>
</dbReference>
<evidence type="ECO:0000256" key="12">
    <source>
        <dbReference type="PROSITE-ProRule" id="PRU00023"/>
    </source>
</evidence>
<dbReference type="InterPro" id="IPR002110">
    <property type="entry name" value="Ankyrin_rpt"/>
</dbReference>
<keyword evidence="8 15" id="KW-0472">Membrane</keyword>
<feature type="binding site" evidence="11">
    <location>
        <position position="1816"/>
    </location>
    <ligand>
        <name>Zn(2+)</name>
        <dbReference type="ChEBI" id="CHEBI:29105"/>
        <label>1</label>
    </ligand>
</feature>
<organism evidence="17 18">
    <name type="scientific">Perkinsus olseni</name>
    <name type="common">Perkinsus atlanticus</name>
    <dbReference type="NCBI Taxonomy" id="32597"/>
    <lineage>
        <taxon>Eukaryota</taxon>
        <taxon>Sar</taxon>
        <taxon>Alveolata</taxon>
        <taxon>Perkinsozoa</taxon>
        <taxon>Perkinsea</taxon>
        <taxon>Perkinsida</taxon>
        <taxon>Perkinsidae</taxon>
        <taxon>Perkinsus</taxon>
    </lineage>
</organism>
<feature type="binding site" evidence="10">
    <location>
        <position position="1989"/>
    </location>
    <ligand>
        <name>AMP</name>
        <dbReference type="ChEBI" id="CHEBI:456215"/>
    </ligand>
</feature>
<dbReference type="PROSITE" id="PS51845">
    <property type="entry name" value="PDEASE_I_2"/>
    <property type="match status" value="1"/>
</dbReference>
<evidence type="ECO:0000256" key="13">
    <source>
        <dbReference type="SAM" id="Coils"/>
    </source>
</evidence>
<keyword evidence="12" id="KW-0040">ANK repeat</keyword>
<feature type="region of interest" description="Disordered" evidence="14">
    <location>
        <begin position="1284"/>
        <end position="1307"/>
    </location>
</feature>
<evidence type="ECO:0000256" key="6">
    <source>
        <dbReference type="ARBA" id="ARBA00022801"/>
    </source>
</evidence>
<feature type="repeat" description="ANK" evidence="12">
    <location>
        <begin position="2145"/>
        <end position="2177"/>
    </location>
</feature>
<feature type="transmembrane region" description="Helical" evidence="15">
    <location>
        <begin position="619"/>
        <end position="637"/>
    </location>
</feature>
<name>A0A7J6MKM9_PEROL</name>
<dbReference type="Gene3D" id="1.25.40.20">
    <property type="entry name" value="Ankyrin repeat-containing domain"/>
    <property type="match status" value="1"/>
</dbReference>
<dbReference type="PROSITE" id="PS50297">
    <property type="entry name" value="ANK_REP_REGION"/>
    <property type="match status" value="1"/>
</dbReference>
<dbReference type="InterPro" id="IPR039309">
    <property type="entry name" value="BT1"/>
</dbReference>
<feature type="transmembrane region" description="Helical" evidence="15">
    <location>
        <begin position="1248"/>
        <end position="1273"/>
    </location>
</feature>
<keyword evidence="3" id="KW-0813">Transport</keyword>
<feature type="binding site" evidence="11">
    <location>
        <position position="1931"/>
    </location>
    <ligand>
        <name>Zn(2+)</name>
        <dbReference type="ChEBI" id="CHEBI:29105"/>
        <label>1</label>
    </ligand>
</feature>
<dbReference type="Pfam" id="PF00023">
    <property type="entry name" value="Ank"/>
    <property type="match status" value="1"/>
</dbReference>
<dbReference type="Pfam" id="PF00233">
    <property type="entry name" value="PDEase_I"/>
    <property type="match status" value="1"/>
</dbReference>
<evidence type="ECO:0000256" key="14">
    <source>
        <dbReference type="SAM" id="MobiDB-lite"/>
    </source>
</evidence>
<dbReference type="InterPro" id="IPR023088">
    <property type="entry name" value="PDEase"/>
</dbReference>
<dbReference type="SMART" id="SM00248">
    <property type="entry name" value="ANK"/>
    <property type="match status" value="4"/>
</dbReference>
<dbReference type="PRINTS" id="PR00387">
    <property type="entry name" value="PDIESTERASE1"/>
</dbReference>
<feature type="transmembrane region" description="Helical" evidence="15">
    <location>
        <begin position="1328"/>
        <end position="1347"/>
    </location>
</feature>
<dbReference type="PROSITE" id="PS50088">
    <property type="entry name" value="ANK_REPEAT"/>
    <property type="match status" value="1"/>
</dbReference>
<dbReference type="PANTHER" id="PTHR11347">
    <property type="entry name" value="CYCLIC NUCLEOTIDE PHOSPHODIESTERASE"/>
    <property type="match status" value="1"/>
</dbReference>
<keyword evidence="6" id="KW-0378">Hydrolase</keyword>
<dbReference type="InterPro" id="IPR005821">
    <property type="entry name" value="Ion_trans_dom"/>
</dbReference>
<proteinExistence type="inferred from homology"/>
<dbReference type="SUPFAM" id="SSF81324">
    <property type="entry name" value="Voltage-gated potassium channels"/>
    <property type="match status" value="1"/>
</dbReference>
<dbReference type="Pfam" id="PF00520">
    <property type="entry name" value="Ion_trans"/>
    <property type="match status" value="1"/>
</dbReference>
<keyword evidence="4 15" id="KW-0812">Transmembrane</keyword>
<reference evidence="17 18" key="1">
    <citation type="submission" date="2020-04" db="EMBL/GenBank/DDBJ databases">
        <title>Perkinsus olseni comparative genomics.</title>
        <authorList>
            <person name="Bogema D.R."/>
        </authorList>
    </citation>
    <scope>NUCLEOTIDE SEQUENCE [LARGE SCALE GENOMIC DNA]</scope>
    <source>
        <strain evidence="17">ATCC PRA-31</strain>
    </source>
</reference>
<dbReference type="InterPro" id="IPR027359">
    <property type="entry name" value="Volt_channel_dom_sf"/>
</dbReference>
<feature type="transmembrane region" description="Helical" evidence="15">
    <location>
        <begin position="781"/>
        <end position="801"/>
    </location>
</feature>
<evidence type="ECO:0000259" key="16">
    <source>
        <dbReference type="PROSITE" id="PS51845"/>
    </source>
</evidence>
<feature type="transmembrane region" description="Helical" evidence="15">
    <location>
        <begin position="1165"/>
        <end position="1188"/>
    </location>
</feature>
<gene>
    <name evidence="17" type="ORF">FOL46_000232</name>
</gene>
<evidence type="ECO:0000313" key="17">
    <source>
        <dbReference type="EMBL" id="KAF4671551.1"/>
    </source>
</evidence>
<dbReference type="InterPro" id="IPR036971">
    <property type="entry name" value="PDEase_catalytic_dom_sf"/>
</dbReference>
<feature type="binding site" evidence="10">
    <location>
        <position position="1816"/>
    </location>
    <ligand>
        <name>AMP</name>
        <dbReference type="ChEBI" id="CHEBI:456215"/>
    </ligand>
</feature>
<dbReference type="InterPro" id="IPR036770">
    <property type="entry name" value="Ankyrin_rpt-contain_sf"/>
</dbReference>
<dbReference type="InterPro" id="IPR003607">
    <property type="entry name" value="HD/PDEase_dom"/>
</dbReference>
<feature type="binding site" evidence="10">
    <location>
        <begin position="1771"/>
        <end position="1775"/>
    </location>
    <ligand>
        <name>AMP</name>
        <dbReference type="ChEBI" id="CHEBI:456215"/>
    </ligand>
</feature>
<evidence type="ECO:0000256" key="8">
    <source>
        <dbReference type="ARBA" id="ARBA00023136"/>
    </source>
</evidence>
<feature type="compositionally biased region" description="Polar residues" evidence="14">
    <location>
        <begin position="1288"/>
        <end position="1298"/>
    </location>
</feature>
<comment type="subcellular location">
    <subcellularLocation>
        <location evidence="1">Membrane</location>
        <topology evidence="1">Multi-pass membrane protein</topology>
    </subcellularLocation>
</comment>
<evidence type="ECO:0000256" key="3">
    <source>
        <dbReference type="ARBA" id="ARBA00022448"/>
    </source>
</evidence>
<feature type="binding site" evidence="11">
    <location>
        <position position="1775"/>
    </location>
    <ligand>
        <name>Zn(2+)</name>
        <dbReference type="ChEBI" id="CHEBI:29105"/>
        <label>1</label>
    </ligand>
</feature>
<evidence type="ECO:0000256" key="5">
    <source>
        <dbReference type="ARBA" id="ARBA00022723"/>
    </source>
</evidence>
<dbReference type="InterPro" id="IPR036259">
    <property type="entry name" value="MFS_trans_sf"/>
</dbReference>
<dbReference type="SUPFAM" id="SSF103473">
    <property type="entry name" value="MFS general substrate transporter"/>
    <property type="match status" value="1"/>
</dbReference>
<evidence type="ECO:0000256" key="10">
    <source>
        <dbReference type="PIRSR" id="PIRSR623088-2"/>
    </source>
</evidence>
<sequence length="2309" mass="252914">MKSDSQVVSLELRLIEYLWGRNPKSSGPIAELEACIRDYLPPAGYSLDCPKERVTLTSQPEFLLPRGDAMVGVHATWNELTLWPVANGGEVTVLEPGCDPRGSLFAYDRDADRLMVLHDSNNRLMIHYVGEGSRPPSLIAVKGIPSNVINGTITFGHGYLYCAFTQRNVLEVYCIKVDGSGGGALARMVWSHAVAPNVPCPPNLKCRGTENGVVDVMFRARVDGFRLATLRLNTEGLPVVASSTLYRLPELDGRLQNLEPQYVGFIGENWIGALGERLSTSPGSAGGKSYWLMVVGRDGHFVGCAMKGAGSIDVKQVVAGVGDTVYILVETKSTLSEWKSGWSSGTPGVQSCDLHALHVYKGDGYLDIVLYAITDVVWSHFNLESQAVMSAESLSKKRLEEARSIAEHLARLVELADRHLSERPEEESPMKETYPTHARQDLESELYLLKTENDLLKQRCQKEGRVATLTEEMGELVRMQAATISRLEDELKNTREECRQLKQRLQLKSRKAKENSITQDNLTPRQKGMNGGGVSSLIENRETYNPGADQTCNVDSFVFVDFIPASCCARPQGDRSLIAWGAMPSLSAQRYLHLSALVGGLGSITSLAIPFLLKDIMHLHPAETALLGAIASIPMLFKPAVAMASDNLPLLGYRRKPYLVLGSMSHSMSLIALAHLPAATGFVPIALIVLAMSTASAVVVTVKDTLMLQESSREQADGSHLISDMSILATGGSLSTSPVLHFTPEIMGRLQVCGSLASVAAALVYKKYLSRRIMAHQLMKVVSWASVPVAASSLLLTIPAFEGRLNPIRVALFRHVLLEFGSVLTYLPITTQLAKSAPKEGSGVYFAIFSSSVEALNLASSVVSSEVTNVLGVTSGNFTNLTPLIVLCTACNTIPLLVTLNVDDGGNGDPAPGGGDEEPGSFLPSGAASEHVDRYEPTLAAFPRLRRSHIRSFDKRVGSPARLDTHPPGVGRNVFKHWSDRKTAKMMHELLLTDYNSELGDVDNEVLLSAKLWTKEALRATQQKPLDEFGATSSIFADFCAPSIPAYDTLSEIEAAKLWDGRLPRTGICFPACKAEGYDAAQSISLEDELSLDALPAGKALTMTLYAASGDSRPYCSQLGIDIEEHDLLCVEPEDGCETDSFRNEVCYSGQQKDHGAICISWGRVFLAILCSAPTQFVLDVLLLLIAISDSGYKSQLGEHDLADTAVVAASRKCTLQWLLLSVFVALVLVVSSDVFHTIKYGRPLSFLVFWFAVFVLDQLRNLAFQALIWFVLMRKLGRVRVEPDQNPPGSSLTTGSDGHQGEAHEPSPWQLLRGLTILVVDSRGFEFSVYGLVGVYALFILAALGIEEYVSEAVSDVFETVDTVFLVFFLLEIIMRLIAETGYWYLNDRWNLFDFVIVVGSFVAKIAAPGNAKSFTILRLFRLLRLVLALRKAGRSRKKRRGHHGADTALQFSSRVDRVMDILREVRETKGLSGPMRERVNWASEIINTNNLYTISVTAGKRGTSGGDGDDELAAIRQEINEWLALGSASAKTSTKTWRDNELEKFLAKKKAAAGAAADDSMTKVPLRSRTGVLLENILAGERPVIEPSDYLLGHPESLPDPEAFDASYVPELDPSSKRPAEVLAVPKTAQRRRGTVFSLVAPRLSTRGSISGGVVSHSALAVKLSSLGKDVATGTLHRTFNTHAALGVFSDSDLPELPLLLCSGMYFFCVVSAFGGEYGQIGPLSPSGKFEKPKDQLIQPERDLKLDLTATAEFLSGIEKGCRSSNPYHNSMHTVEVMQAMLGLLVSLQQGPTCPQFFSAQELQAGLFAAAIHDYEHPGVDSPFLVNTHHPMAIRYSDNAVLENHHLAAAFTLLSKMTVNPMEAYSEDDWALSRKMIIEMVLMTDNQNHFTALSELRSKLKNSPATFPDNKCEHSDRQLLLNILLHAADISYPSRDIELEKCESRCYLLWAPRVMEEFSRQGDLERDKGMPLSPMHDRDNVKLSKCQVGFIDVLVLPLYQVLAQMLPDLVNGECLPNLQLSRQYYATREDFAPVEGADIGNGLRSSLAFKQMSKIKSFNTSKVVAALKLALRLPWRHHPVLSASISRKKRSEDDVPGESVPDCDWKGDTLLSSLATLGDHEKLSKLLDEAPADLGDVNRLNRFGQSPLFLAARWGHHQAAQVLLVHGADPHCAAESYSHTTPMMAAASAGKVEVVRTMLGWLLKKEGVEGVRKALQRTDHNMNWTCIVGAARWGQTQTVELLVKCFRLCPGIQEAFLADQLALAAKWARLGRHGEVSDVLAMYGSESSPVKHEAKVELLRQVLRCLD</sequence>
<dbReference type="SUPFAM" id="SSF48403">
    <property type="entry name" value="Ankyrin repeat"/>
    <property type="match status" value="1"/>
</dbReference>
<dbReference type="GO" id="GO:0005216">
    <property type="term" value="F:monoatomic ion channel activity"/>
    <property type="evidence" value="ECO:0007669"/>
    <property type="project" value="InterPro"/>
</dbReference>
<comment type="caution">
    <text evidence="17">The sequence shown here is derived from an EMBL/GenBank/DDBJ whole genome shotgun (WGS) entry which is preliminary data.</text>
</comment>
<feature type="binding site" evidence="10">
    <location>
        <position position="1931"/>
    </location>
    <ligand>
        <name>AMP</name>
        <dbReference type="ChEBI" id="CHEBI:456215"/>
    </ligand>
</feature>
<keyword evidence="13" id="KW-0175">Coiled coil</keyword>
<feature type="binding site" evidence="11">
    <location>
        <position position="1815"/>
    </location>
    <ligand>
        <name>Zn(2+)</name>
        <dbReference type="ChEBI" id="CHEBI:29105"/>
        <label>1</label>
    </ligand>
</feature>
<dbReference type="EMBL" id="JABANN010000103">
    <property type="protein sequence ID" value="KAF4671551.1"/>
    <property type="molecule type" value="Genomic_DNA"/>
</dbReference>
<feature type="transmembrane region" description="Helical" evidence="15">
    <location>
        <begin position="1359"/>
        <end position="1379"/>
    </location>
</feature>
<feature type="binding site" evidence="11">
    <location>
        <position position="1816"/>
    </location>
    <ligand>
        <name>Zn(2+)</name>
        <dbReference type="ChEBI" id="CHEBI:29105"/>
        <label>2</label>
    </ligand>
</feature>
<evidence type="ECO:0000256" key="2">
    <source>
        <dbReference type="ARBA" id="ARBA00007015"/>
    </source>
</evidence>
<evidence type="ECO:0000313" key="18">
    <source>
        <dbReference type="Proteomes" id="UP000572268"/>
    </source>
</evidence>
<evidence type="ECO:0000256" key="4">
    <source>
        <dbReference type="ARBA" id="ARBA00022692"/>
    </source>
</evidence>
<dbReference type="Pfam" id="PF03092">
    <property type="entry name" value="BT1"/>
    <property type="match status" value="2"/>
</dbReference>
<dbReference type="InterPro" id="IPR002073">
    <property type="entry name" value="PDEase_catalytic_dom"/>
</dbReference>
<evidence type="ECO:0000256" key="1">
    <source>
        <dbReference type="ARBA" id="ARBA00004141"/>
    </source>
</evidence>
<evidence type="ECO:0000256" key="15">
    <source>
        <dbReference type="SAM" id="Phobius"/>
    </source>
</evidence>
<dbReference type="Gene3D" id="1.10.1300.10">
    <property type="entry name" value="3'5'-cyclic nucleotide phosphodiesterase, catalytic domain"/>
    <property type="match status" value="1"/>
</dbReference>
<dbReference type="GO" id="GO:0016020">
    <property type="term" value="C:membrane"/>
    <property type="evidence" value="ECO:0007669"/>
    <property type="project" value="UniProtKB-SubCell"/>
</dbReference>
<protein>
    <recommendedName>
        <fullName evidence="16">PDEase domain-containing protein</fullName>
    </recommendedName>
</protein>
<keyword evidence="5 11" id="KW-0479">Metal-binding</keyword>
<feature type="transmembrane region" description="Helical" evidence="15">
    <location>
        <begin position="591"/>
        <end position="613"/>
    </location>
</feature>
<feature type="active site" description="Proton donor" evidence="9">
    <location>
        <position position="1771"/>
    </location>
</feature>
<keyword evidence="7 15" id="KW-1133">Transmembrane helix</keyword>
<accession>A0A7J6MKM9</accession>
<evidence type="ECO:0000256" key="11">
    <source>
        <dbReference type="PIRSR" id="PIRSR623088-3"/>
    </source>
</evidence>
<feature type="coiled-coil region" evidence="13">
    <location>
        <begin position="439"/>
        <end position="515"/>
    </location>
</feature>
<dbReference type="Proteomes" id="UP000572268">
    <property type="component" value="Unassembled WGS sequence"/>
</dbReference>